<organism evidence="1">
    <name type="scientific">Marinobacter nauticus</name>
    <name type="common">Marinobacter hydrocarbonoclasticus</name>
    <name type="synonym">Marinobacter aquaeolei</name>
    <dbReference type="NCBI Taxonomy" id="2743"/>
    <lineage>
        <taxon>Bacteria</taxon>
        <taxon>Pseudomonadati</taxon>
        <taxon>Pseudomonadota</taxon>
        <taxon>Gammaproteobacteria</taxon>
        <taxon>Pseudomonadales</taxon>
        <taxon>Marinobacteraceae</taxon>
        <taxon>Marinobacter</taxon>
    </lineage>
</organism>
<dbReference type="Gene3D" id="2.130.10.10">
    <property type="entry name" value="YVTN repeat-like/Quinoprotein amine dehydrogenase"/>
    <property type="match status" value="1"/>
</dbReference>
<proteinExistence type="predicted"/>
<dbReference type="EMBL" id="AP019537">
    <property type="protein sequence ID" value="BBJ05145.1"/>
    <property type="molecule type" value="Genomic_DNA"/>
</dbReference>
<evidence type="ECO:0000313" key="1">
    <source>
        <dbReference type="EMBL" id="BBJ05145.1"/>
    </source>
</evidence>
<protein>
    <submittedName>
        <fullName evidence="1">Uncharacterized protein</fullName>
    </submittedName>
</protein>
<reference evidence="1" key="1">
    <citation type="submission" date="2019-03" db="EMBL/GenBank/DDBJ databases">
        <title>Whole genome analysis of nitrate-reducing bacteria Marinobacter hydrocarbonoclasticus YB03.</title>
        <authorList>
            <person name="Azam A.H."/>
            <person name="Yuk S.R."/>
            <person name="Kamarisima K."/>
            <person name="Miyanaga K."/>
            <person name="Tanji Y."/>
        </authorList>
    </citation>
    <scope>NUCLEOTIDE SEQUENCE</scope>
    <source>
        <strain evidence="1">YB03</strain>
    </source>
</reference>
<dbReference type="AlphaFoldDB" id="A0A455WEN5"/>
<dbReference type="SUPFAM" id="SSF82171">
    <property type="entry name" value="DPP6 N-terminal domain-like"/>
    <property type="match status" value="1"/>
</dbReference>
<gene>
    <name evidence="1" type="ORF">YBY_29940</name>
</gene>
<dbReference type="InterPro" id="IPR015943">
    <property type="entry name" value="WD40/YVTN_repeat-like_dom_sf"/>
</dbReference>
<sequence>MKIIRPIDLTQADVFSSNAPADGYAQWQTVGRNFLTSIADLVIACNQTTLFAVNESPSFSKTLYAFDLDTGGEVALAFTLGNFDIKSMAASPDGQYLALAGYKNGSYSSLNAELRVYNLSTGAMLFSRQARVFDGISWSPDSGMLAFVGNSTVAPKNNTTVMVVAPGAWGTVGEISNVDSMYLESFPDGSSSASWGYGFGGFVAGPDGVYYSLYSQQSYILNDIRYHIKKSLLGRLTPAGSNNYVTRESQGPTTNPVSGAYPTPSLLTYNGEKSHILGYLEGDFYAFSETTLAEDTDVPSMPGITQQSISRSLDGQEFVVTNNSVQPYLRKFSSTSYTQTGSLDAEVGGFTDNIRYSADYIVFGAPEGGYGLIDVLTGDRVTQVNPSVTKGDIFTYGEHNYRALLDNNDRPDLGVKSSPPTWADLGFINPLRMVDGKVGSLTQSPSPLVIEITSPDLIDGVAMFGLEASTVQAELLDGETVLFDTGEESLLDSSMINGWYSHFFTRRGVRKDFVLTSLPPYRGATLRITITSTDEVVRIGELVAGQVRKLGDLLFGSSFGIEDWSRKERNIFGEFEVIERGFSKRGDYQVSIRTNQISWIQQLLAGLRATPVVYIGDESQQLSIIYGFYVVLDLVVEKPVYSQCRIEVEGLTDDSATN</sequence>
<name>A0A455WEN5_MARNT</name>
<accession>A0A455WEN5</accession>